<protein>
    <recommendedName>
        <fullName evidence="8">CASP-like protein</fullName>
    </recommendedName>
</protein>
<dbReference type="InterPro" id="IPR006702">
    <property type="entry name" value="CASP_dom"/>
</dbReference>
<feature type="domain" description="Casparian strip membrane protein" evidence="9">
    <location>
        <begin position="31"/>
        <end position="181"/>
    </location>
</feature>
<evidence type="ECO:0000256" key="5">
    <source>
        <dbReference type="ARBA" id="ARBA00022692"/>
    </source>
</evidence>
<dbReference type="GO" id="GO:0005886">
    <property type="term" value="C:plasma membrane"/>
    <property type="evidence" value="ECO:0007669"/>
    <property type="project" value="UniProtKB-SubCell"/>
</dbReference>
<dbReference type="InterPro" id="IPR044173">
    <property type="entry name" value="CASPL"/>
</dbReference>
<feature type="transmembrane region" description="Helical" evidence="8">
    <location>
        <begin position="119"/>
        <end position="147"/>
    </location>
</feature>
<dbReference type="NCBIfam" id="TIGR01569">
    <property type="entry name" value="A_tha_TIGR01569"/>
    <property type="match status" value="1"/>
</dbReference>
<evidence type="ECO:0000256" key="8">
    <source>
        <dbReference type="RuleBase" id="RU361233"/>
    </source>
</evidence>
<evidence type="ECO:0000259" key="9">
    <source>
        <dbReference type="Pfam" id="PF04535"/>
    </source>
</evidence>
<evidence type="ECO:0000256" key="2">
    <source>
        <dbReference type="ARBA" id="ARBA00007651"/>
    </source>
</evidence>
<keyword evidence="5 8" id="KW-0812">Transmembrane</keyword>
<evidence type="ECO:0000256" key="6">
    <source>
        <dbReference type="ARBA" id="ARBA00022989"/>
    </source>
</evidence>
<comment type="similarity">
    <text evidence="2 8">Belongs to the Casparian strip membrane proteins (CASP) family.</text>
</comment>
<feature type="transmembrane region" description="Helical" evidence="8">
    <location>
        <begin position="82"/>
        <end position="107"/>
    </location>
</feature>
<evidence type="ECO:0000256" key="7">
    <source>
        <dbReference type="ARBA" id="ARBA00023136"/>
    </source>
</evidence>
<keyword evidence="4 8" id="KW-1003">Cell membrane</keyword>
<dbReference type="Proteomes" id="UP001229421">
    <property type="component" value="Unassembled WGS sequence"/>
</dbReference>
<feature type="transmembrane region" description="Helical" evidence="8">
    <location>
        <begin position="36"/>
        <end position="56"/>
    </location>
</feature>
<accession>A0AAD8L150</accession>
<dbReference type="AlphaFoldDB" id="A0AAD8L150"/>
<dbReference type="EMBL" id="JAUHHV010000003">
    <property type="protein sequence ID" value="KAK1430821.1"/>
    <property type="molecule type" value="Genomic_DNA"/>
</dbReference>
<keyword evidence="6 8" id="KW-1133">Transmembrane helix</keyword>
<dbReference type="PANTHER" id="PTHR36488:SF8">
    <property type="entry name" value="CASP-LIKE PROTEIN 1U1"/>
    <property type="match status" value="1"/>
</dbReference>
<evidence type="ECO:0000313" key="11">
    <source>
        <dbReference type="Proteomes" id="UP001229421"/>
    </source>
</evidence>
<name>A0AAD8L150_TARER</name>
<gene>
    <name evidence="10" type="ORF">QVD17_13858</name>
</gene>
<evidence type="ECO:0000256" key="3">
    <source>
        <dbReference type="ARBA" id="ARBA00011489"/>
    </source>
</evidence>
<reference evidence="10" key="1">
    <citation type="journal article" date="2023" name="bioRxiv">
        <title>Improved chromosome-level genome assembly for marigold (Tagetes erecta).</title>
        <authorList>
            <person name="Jiang F."/>
            <person name="Yuan L."/>
            <person name="Wang S."/>
            <person name="Wang H."/>
            <person name="Xu D."/>
            <person name="Wang A."/>
            <person name="Fan W."/>
        </authorList>
    </citation>
    <scope>NUCLEOTIDE SEQUENCE</scope>
    <source>
        <strain evidence="10">WSJ</strain>
        <tissue evidence="10">Leaf</tissue>
    </source>
</reference>
<dbReference type="InterPro" id="IPR006459">
    <property type="entry name" value="CASP/CASPL"/>
</dbReference>
<keyword evidence="7 8" id="KW-0472">Membrane</keyword>
<evidence type="ECO:0000256" key="4">
    <source>
        <dbReference type="ARBA" id="ARBA00022475"/>
    </source>
</evidence>
<comment type="caution">
    <text evidence="10">The sequence shown here is derived from an EMBL/GenBank/DDBJ whole genome shotgun (WGS) entry which is preliminary data.</text>
</comment>
<dbReference type="Pfam" id="PF04535">
    <property type="entry name" value="CASP_dom"/>
    <property type="match status" value="1"/>
</dbReference>
<comment type="subunit">
    <text evidence="3 8">Homodimer and heterodimers.</text>
</comment>
<comment type="subcellular location">
    <subcellularLocation>
        <location evidence="1 8">Cell membrane</location>
        <topology evidence="1 8">Multi-pass membrane protein</topology>
    </subcellularLocation>
</comment>
<sequence>MASTNTTTAPPHAALDMQEVPVKWSGGVKNHRRIDVALRAVLFVTALAALVVMVTSKQSKMVRVSPLMAIPLDANWTQLPAYIYYVTAHCVACLYSLITCASSVLALKNTSKSTEKMQSCFVILDSLLLGIIGSASGAGAAVAYIGIKGNSHSRWNKICNVFGSFCHHIGISVFMSLISTVTLVLLVWLSFYMLTKKNKNTRR</sequence>
<evidence type="ECO:0000256" key="1">
    <source>
        <dbReference type="ARBA" id="ARBA00004651"/>
    </source>
</evidence>
<keyword evidence="11" id="KW-1185">Reference proteome</keyword>
<organism evidence="10 11">
    <name type="scientific">Tagetes erecta</name>
    <name type="common">African marigold</name>
    <dbReference type="NCBI Taxonomy" id="13708"/>
    <lineage>
        <taxon>Eukaryota</taxon>
        <taxon>Viridiplantae</taxon>
        <taxon>Streptophyta</taxon>
        <taxon>Embryophyta</taxon>
        <taxon>Tracheophyta</taxon>
        <taxon>Spermatophyta</taxon>
        <taxon>Magnoliopsida</taxon>
        <taxon>eudicotyledons</taxon>
        <taxon>Gunneridae</taxon>
        <taxon>Pentapetalae</taxon>
        <taxon>asterids</taxon>
        <taxon>campanulids</taxon>
        <taxon>Asterales</taxon>
        <taxon>Asteraceae</taxon>
        <taxon>Asteroideae</taxon>
        <taxon>Heliantheae alliance</taxon>
        <taxon>Tageteae</taxon>
        <taxon>Tagetes</taxon>
    </lineage>
</organism>
<evidence type="ECO:0000313" key="10">
    <source>
        <dbReference type="EMBL" id="KAK1430821.1"/>
    </source>
</evidence>
<dbReference type="PANTHER" id="PTHR36488">
    <property type="entry name" value="CASP-LIKE PROTEIN 1U1"/>
    <property type="match status" value="1"/>
</dbReference>
<feature type="transmembrane region" description="Helical" evidence="8">
    <location>
        <begin position="167"/>
        <end position="194"/>
    </location>
</feature>
<proteinExistence type="inferred from homology"/>